<gene>
    <name evidence="9" type="primary">pcnx1</name>
</gene>
<evidence type="ECO:0000256" key="6">
    <source>
        <dbReference type="RuleBase" id="RU367089"/>
    </source>
</evidence>
<keyword evidence="4 6" id="KW-1133">Transmembrane helix</keyword>
<dbReference type="InterPro" id="IPR039797">
    <property type="entry name" value="Pecanex"/>
</dbReference>
<dbReference type="Ensembl" id="ENSSRHT00000088191.1">
    <property type="protein sequence ID" value="ENSSRHP00000085875.1"/>
    <property type="gene ID" value="ENSSRHG00000042474.1"/>
</dbReference>
<feature type="region of interest" description="Disordered" evidence="7">
    <location>
        <begin position="96"/>
        <end position="141"/>
    </location>
</feature>
<feature type="transmembrane region" description="Helical" evidence="6">
    <location>
        <begin position="998"/>
        <end position="1015"/>
    </location>
</feature>
<protein>
    <recommendedName>
        <fullName evidence="6">Pecanex-like protein</fullName>
    </recommendedName>
</protein>
<dbReference type="PANTHER" id="PTHR12372:SF2">
    <property type="entry name" value="PECANEX-LIKE PROTEIN 1"/>
    <property type="match status" value="1"/>
</dbReference>
<evidence type="ECO:0000256" key="3">
    <source>
        <dbReference type="ARBA" id="ARBA00022692"/>
    </source>
</evidence>
<feature type="compositionally biased region" description="Low complexity" evidence="7">
    <location>
        <begin position="1873"/>
        <end position="1888"/>
    </location>
</feature>
<evidence type="ECO:0000313" key="9">
    <source>
        <dbReference type="Ensembl" id="ENSSRHP00000085875.1"/>
    </source>
</evidence>
<feature type="domain" description="Pecanex C-terminal" evidence="8">
    <location>
        <begin position="1567"/>
        <end position="1793"/>
    </location>
</feature>
<feature type="compositionally biased region" description="Polar residues" evidence="7">
    <location>
        <begin position="361"/>
        <end position="377"/>
    </location>
</feature>
<feature type="compositionally biased region" description="Basic and acidic residues" evidence="7">
    <location>
        <begin position="873"/>
        <end position="883"/>
    </location>
</feature>
<feature type="compositionally biased region" description="Basic and acidic residues" evidence="7">
    <location>
        <begin position="456"/>
        <end position="467"/>
    </location>
</feature>
<evidence type="ECO:0000259" key="8">
    <source>
        <dbReference type="Pfam" id="PF05041"/>
    </source>
</evidence>
<evidence type="ECO:0000313" key="10">
    <source>
        <dbReference type="Proteomes" id="UP000472270"/>
    </source>
</evidence>
<feature type="transmembrane region" description="Helical" evidence="6">
    <location>
        <begin position="1191"/>
        <end position="1213"/>
    </location>
</feature>
<feature type="transmembrane region" description="Helical" evidence="6">
    <location>
        <begin position="932"/>
        <end position="951"/>
    </location>
</feature>
<dbReference type="PANTHER" id="PTHR12372">
    <property type="entry name" value="PECANEX"/>
    <property type="match status" value="1"/>
</dbReference>
<feature type="transmembrane region" description="Helical" evidence="6">
    <location>
        <begin position="1041"/>
        <end position="1069"/>
    </location>
</feature>
<evidence type="ECO:0000256" key="5">
    <source>
        <dbReference type="ARBA" id="ARBA00023136"/>
    </source>
</evidence>
<proteinExistence type="inferred from homology"/>
<feature type="compositionally biased region" description="Basic and acidic residues" evidence="7">
    <location>
        <begin position="579"/>
        <end position="593"/>
    </location>
</feature>
<keyword evidence="3 6" id="KW-0812">Transmembrane</keyword>
<comment type="subcellular location">
    <subcellularLocation>
        <location evidence="1 6">Membrane</location>
        <topology evidence="1 6">Multi-pass membrane protein</topology>
    </subcellularLocation>
</comment>
<feature type="compositionally biased region" description="Low complexity" evidence="7">
    <location>
        <begin position="338"/>
        <end position="355"/>
    </location>
</feature>
<feature type="transmembrane region" description="Helical" evidence="6">
    <location>
        <begin position="1117"/>
        <end position="1137"/>
    </location>
</feature>
<feature type="compositionally biased region" description="Low complexity" evidence="7">
    <location>
        <begin position="475"/>
        <end position="484"/>
    </location>
</feature>
<evidence type="ECO:0000256" key="1">
    <source>
        <dbReference type="ARBA" id="ARBA00004141"/>
    </source>
</evidence>
<feature type="transmembrane region" description="Helical" evidence="6">
    <location>
        <begin position="1081"/>
        <end position="1105"/>
    </location>
</feature>
<keyword evidence="10" id="KW-1185">Reference proteome</keyword>
<accession>A0A673M6W8</accession>
<feature type="region of interest" description="Disordered" evidence="7">
    <location>
        <begin position="704"/>
        <end position="728"/>
    </location>
</feature>
<dbReference type="Proteomes" id="UP000472270">
    <property type="component" value="Unassembled WGS sequence"/>
</dbReference>
<dbReference type="InterPro" id="IPR007735">
    <property type="entry name" value="Pecanex_C"/>
</dbReference>
<feature type="region of interest" description="Disordered" evidence="7">
    <location>
        <begin position="864"/>
        <end position="892"/>
    </location>
</feature>
<comment type="similarity">
    <text evidence="2 6">Belongs to the pecanex family.</text>
</comment>
<organism evidence="9 10">
    <name type="scientific">Sinocyclocheilus rhinocerous</name>
    <dbReference type="NCBI Taxonomy" id="307959"/>
    <lineage>
        <taxon>Eukaryota</taxon>
        <taxon>Metazoa</taxon>
        <taxon>Chordata</taxon>
        <taxon>Craniata</taxon>
        <taxon>Vertebrata</taxon>
        <taxon>Euteleostomi</taxon>
        <taxon>Actinopterygii</taxon>
        <taxon>Neopterygii</taxon>
        <taxon>Teleostei</taxon>
        <taxon>Ostariophysi</taxon>
        <taxon>Cypriniformes</taxon>
        <taxon>Cyprinidae</taxon>
        <taxon>Cyprininae</taxon>
        <taxon>Sinocyclocheilus</taxon>
    </lineage>
</organism>
<feature type="region of interest" description="Disordered" evidence="7">
    <location>
        <begin position="241"/>
        <end position="502"/>
    </location>
</feature>
<feature type="compositionally biased region" description="Basic and acidic residues" evidence="7">
    <location>
        <begin position="96"/>
        <end position="118"/>
    </location>
</feature>
<feature type="compositionally biased region" description="Polar residues" evidence="7">
    <location>
        <begin position="297"/>
        <end position="319"/>
    </location>
</feature>
<reference evidence="9" key="1">
    <citation type="submission" date="2025-08" db="UniProtKB">
        <authorList>
            <consortium name="Ensembl"/>
        </authorList>
    </citation>
    <scope>IDENTIFICATION</scope>
</reference>
<evidence type="ECO:0000256" key="7">
    <source>
        <dbReference type="SAM" id="MobiDB-lite"/>
    </source>
</evidence>
<feature type="compositionally biased region" description="Basic and acidic residues" evidence="7">
    <location>
        <begin position="385"/>
        <end position="396"/>
    </location>
</feature>
<feature type="transmembrane region" description="Helical" evidence="6">
    <location>
        <begin position="1219"/>
        <end position="1236"/>
    </location>
</feature>
<feature type="transmembrane region" description="Helical" evidence="6">
    <location>
        <begin position="30"/>
        <end position="50"/>
    </location>
</feature>
<feature type="transmembrane region" description="Helical" evidence="6">
    <location>
        <begin position="57"/>
        <end position="74"/>
    </location>
</feature>
<dbReference type="Pfam" id="PF05041">
    <property type="entry name" value="Pecanex_C"/>
    <property type="match status" value="1"/>
</dbReference>
<feature type="compositionally biased region" description="Low complexity" evidence="7">
    <location>
        <begin position="537"/>
        <end position="559"/>
    </location>
</feature>
<evidence type="ECO:0000256" key="2">
    <source>
        <dbReference type="ARBA" id="ARBA00010170"/>
    </source>
</evidence>
<feature type="region of interest" description="Disordered" evidence="7">
    <location>
        <begin position="1846"/>
        <end position="1888"/>
    </location>
</feature>
<keyword evidence="5 6" id="KW-0472">Membrane</keyword>
<dbReference type="GO" id="GO:0016020">
    <property type="term" value="C:membrane"/>
    <property type="evidence" value="ECO:0007669"/>
    <property type="project" value="UniProtKB-SubCell"/>
</dbReference>
<feature type="compositionally biased region" description="Polar residues" evidence="7">
    <location>
        <begin position="716"/>
        <end position="728"/>
    </location>
</feature>
<name>A0A673M6W8_9TELE</name>
<evidence type="ECO:0000256" key="4">
    <source>
        <dbReference type="ARBA" id="ARBA00022989"/>
    </source>
</evidence>
<feature type="region of interest" description="Disordered" evidence="7">
    <location>
        <begin position="530"/>
        <end position="644"/>
    </location>
</feature>
<reference evidence="9" key="2">
    <citation type="submission" date="2025-09" db="UniProtKB">
        <authorList>
            <consortium name="Ensembl"/>
        </authorList>
    </citation>
    <scope>IDENTIFICATION</scope>
</reference>
<sequence>MGSQTLQILRQGVWASVTGGWYYDPHQNTFVNALHLYLWLLLLCFPFTLYMALPPTMVIVGIYCGVIAGMFALLKAVNYRLHTALDEGEVVELRAKGSEGRGQGAERQREGTGTRQEDSNGPGDPGGGIEMSDFAREETPPVDCSSRNSYVGMDSNHQVCLCLLFWAGVGKAPDDISLSLAQSCSQDQDLMSDPKMFCLVSNDSFASMQPSTSLAQDLYGSTPHPFSQSLSSCDTEIPAHLSTHSQSFRKESSRPRRLPRTSSSAGSAFPDPSLPEFSLNPPPRRGGLDPVCEMENSRSQRATESSEQPDSGTPSTSGTECHRYHPKERRRISRAESLRSLSTRSSGSTESYCSGTDRDTNSTLSSLHSEQTSSTHVESLLSLSGDEKVNAGHADPRNSNVASGEANKNPHANELATKLPIGDAPKPANSEGQQGEGTVEAASRTSVDVSAGMSHQHQEAELDEMRPKTANLIHRAASSSAASRSGRRRNGKQRASSFDASRHREYICGRGMAKPRSAVFMKGEEDSSDQSELSCASSLHSTHQLSTDSSSSTPHSCPSPEDRRGPSLRAKMNGVQTHGQKDKEKEREKDKEKGKRKASRRTPSTGSAKTHARVLSLDSSTTACLNDPHHLGAPASSRPLTTSKSDLEAKEGEVLDAASLLGRASQLESVTRSRNSLPCPISLSHTQDATTGSRVTFRRERSTFRRQAVRRRHNAGRSNSTPPTSLIGSPLSLQEALSQVSQASGSQVRGQPSRTLSQVTVLSTSASLLVRNGSAQLEGCLDKASTVGVASLQDDFGMHCKIACCLSHHLVIVTPACYICILETDSHLSSSTSVRFYPHDLFSFPQMRLNRLLSMDPELLEQHDVDGSPDLQEAPHRSQDSTHNHTHSNRHPHKTKQYYRLWLLPYLWVGLHFDRLTLLALFDRNREVLENVLSVALAILVAFLGSVLLVNGFFTDIWVFQFCLVIASCQYSLLKSVQPDSSSPRHGHNRIIAYSRPVYFCLCCGLIWLLHYGSVNSSSTTVSLYGVALTSSVLLSQARDLLIVFTLCFPIIFFVGLLPQINTFVMYLLEQLDIHVFGGNACTSLLSALYSVVRSIITIAMLYGFCYGALKDSWDPQHIPVLFSVFCGLLVAVSYHLSRQSSDPSDLISLLQSKVFPNVKEKNPEDPLSEVQDPLPEKLRSSVNERLQSDVIVCVVIAVLYFAIHVSTVFIALQPFLSYVLYGLVGAVGLLTHYLLPQMRKQLPWYCFSHPLLKTREYYQFEIRGAAHVMWFERTHVWLLFVEKNILYPLVVLNELSGSAQELASPRKLNTEVGALVITIAGLKLLRSSFSNPTYQYVTVLFTVLFFTFDYRQFSETLLLDLFVMSIIFSKVSPHSCSISSFLKCLKFGFDGPNDCLQSLDRPKIFSSPIQCFMFNISKHYLCICNCRLNALMLCIKQCVNTSKCHFRCSLCLDCKALEGYSITDNSAASMLQVFDLRRILTTYYVKGIIYYVIASPKLEEWLANEALLEGLKNCGERNYVDLDPTFNPNIDEDYDHRLAGISRDSFCSVYLSWIQYCNSQREKPLDSEKDSALVLLCYGLCVLGRRALGTASHHMSSNLESFLYGLHALFKGDFRISSVRDEWIFTDMELLRKVVVPGIRMSLKLHQDHFTSPDEYEESSVLFEAISSHEQTLVIAHEGDPAWRSAVLSNSPSLLALRHVLDEGTNEYKIIMLNRRYLSFRVIKVNKECVRGLWAGQQQELVFLRNRNPERGSIQNAKQALRNMINSSCDQPIGYPIYVSPLTTSYCNTHPQLGHILGGPISIANIRNFIVNTWHRLRKGCGAGCNSGGNVEDCDAGGLSCGSGNSGNSGTAASDSQHSSGPTVLHSYTPHSLGTSQSSQSVQSGLVRQSPARASVVSQSSSLASLLGNEALGLGTDNHPHPHHHLHYIHHHHHNPSLSCLRRDDISYRVQIVDVSQVLDVMNHPKRKELAWPDESMRLRSGRNFWRDWSPLEGMEGHVVHRWVPCSRDPVSRSHIDKTILLVQVDDKLVPIIETGVIELGAEV</sequence>